<organism evidence="3">
    <name type="scientific">freshwater sediment metagenome</name>
    <dbReference type="NCBI Taxonomy" id="556182"/>
    <lineage>
        <taxon>unclassified sequences</taxon>
        <taxon>metagenomes</taxon>
        <taxon>ecological metagenomes</taxon>
    </lineage>
</organism>
<dbReference type="SUPFAM" id="SSF48557">
    <property type="entry name" value="L-aspartase-like"/>
    <property type="match status" value="1"/>
</dbReference>
<dbReference type="EC" id="4.3.2.1" evidence="3"/>
<keyword evidence="3" id="KW-0456">Lyase</keyword>
<evidence type="ECO:0000313" key="3">
    <source>
        <dbReference type="EMBL" id="CAJ0883291.1"/>
    </source>
</evidence>
<proteinExistence type="predicted"/>
<feature type="domain" description="Argininosuccinate lyase C-terminal" evidence="2">
    <location>
        <begin position="371"/>
        <end position="445"/>
    </location>
</feature>
<dbReference type="PANTHER" id="PTHR43814">
    <property type="entry name" value="ARGININOSUCCINATE LYASE"/>
    <property type="match status" value="1"/>
</dbReference>
<dbReference type="Gene3D" id="1.10.40.30">
    <property type="entry name" value="Fumarase/aspartase (C-terminal domain)"/>
    <property type="match status" value="1"/>
</dbReference>
<dbReference type="GO" id="GO:0004056">
    <property type="term" value="F:argininosuccinate lyase activity"/>
    <property type="evidence" value="ECO:0007669"/>
    <property type="project" value="UniProtKB-EC"/>
</dbReference>
<evidence type="ECO:0000259" key="1">
    <source>
        <dbReference type="Pfam" id="PF00206"/>
    </source>
</evidence>
<sequence>MTEDRRAEVLELGERLSEPPSTRLVDLAFGEELAAQRGLAEMVGWVDLAHTLCLAEAAVIPQAAGRELMGALMELQRAADFEPRAEFGDLYTNREAWLAQRTPAVGWLGVARARREALTTAYHLKLCDALCDLCDALTAAVDALSALSDRHKNSLMPDYTYLQAAQPTTFGHYLQSFAWPMLRDVERALALYARADQCPAGIGSANGSTLPQDRWRLATRLGFAGPVRHARDAMWMHDLAIEACAIASAAAINLSRLAEDLIIFASAEFGFVRLADQHSRASKIMPQKRNPFALAFVRAIANRLIGAQAGVSATGRTPSGQMDNRLYVYDAAPDALTAAANAALLVAECLNGLSFSPARAAQALADRSVCASDLAERLTAETGIDYRRAHGAVGRLVTQLEAQGRSLAGALPEELVAALRHAGVDLEGATSAAILNSALDPTSCVAARTGFGCAAPEEVAAMAGELGATARERREEIAKLRARRKAAIDALFAEARVFVEGRA</sequence>
<dbReference type="InterPro" id="IPR009049">
    <property type="entry name" value="Argininosuccinate_lyase"/>
</dbReference>
<evidence type="ECO:0000259" key="2">
    <source>
        <dbReference type="Pfam" id="PF14698"/>
    </source>
</evidence>
<dbReference type="PANTHER" id="PTHR43814:SF1">
    <property type="entry name" value="ARGININOSUCCINATE LYASE"/>
    <property type="match status" value="1"/>
</dbReference>
<name>A0AA48M3U0_9ZZZZ</name>
<dbReference type="InterPro" id="IPR024083">
    <property type="entry name" value="Fumarase/histidase_N"/>
</dbReference>
<dbReference type="Gene3D" id="1.10.275.10">
    <property type="entry name" value="Fumarase/aspartase (N-terminal domain)"/>
    <property type="match status" value="1"/>
</dbReference>
<dbReference type="InterPro" id="IPR022761">
    <property type="entry name" value="Fumarate_lyase_N"/>
</dbReference>
<dbReference type="Pfam" id="PF14698">
    <property type="entry name" value="ASL_C2"/>
    <property type="match status" value="1"/>
</dbReference>
<dbReference type="EMBL" id="OY288114">
    <property type="protein sequence ID" value="CAJ0883291.1"/>
    <property type="molecule type" value="Genomic_DNA"/>
</dbReference>
<dbReference type="GO" id="GO:0042450">
    <property type="term" value="P:L-arginine biosynthetic process via ornithine"/>
    <property type="evidence" value="ECO:0007669"/>
    <property type="project" value="InterPro"/>
</dbReference>
<dbReference type="Pfam" id="PF00206">
    <property type="entry name" value="Lyase_1"/>
    <property type="match status" value="1"/>
</dbReference>
<feature type="domain" description="Fumarate lyase N-terminal" evidence="1">
    <location>
        <begin position="106"/>
        <end position="306"/>
    </location>
</feature>
<protein>
    <submittedName>
        <fullName evidence="3">Argininosuccinate lyase</fullName>
        <ecNumber evidence="3">4.3.2.1</ecNumber>
    </submittedName>
</protein>
<dbReference type="PRINTS" id="PR00145">
    <property type="entry name" value="ARGSUCLYASE"/>
</dbReference>
<dbReference type="AlphaFoldDB" id="A0AA48M3U0"/>
<dbReference type="InterPro" id="IPR000362">
    <property type="entry name" value="Fumarate_lyase_fam"/>
</dbReference>
<gene>
    <name evidence="3" type="primary">argH/ASL</name>
    <name evidence="3" type="ORF">AMST5_03418</name>
</gene>
<dbReference type="PRINTS" id="PR00149">
    <property type="entry name" value="FUMRATELYASE"/>
</dbReference>
<dbReference type="InterPro" id="IPR029419">
    <property type="entry name" value="Arg_succ_lyase_C"/>
</dbReference>
<dbReference type="Gene3D" id="1.20.200.10">
    <property type="entry name" value="Fumarase/aspartase (Central domain)"/>
    <property type="match status" value="1"/>
</dbReference>
<reference evidence="3" key="1">
    <citation type="submission" date="2023-07" db="EMBL/GenBank/DDBJ databases">
        <authorList>
            <person name="Pelsma A.J. K."/>
        </authorList>
    </citation>
    <scope>NUCLEOTIDE SEQUENCE</scope>
</reference>
<dbReference type="InterPro" id="IPR008948">
    <property type="entry name" value="L-Aspartase-like"/>
</dbReference>
<dbReference type="GO" id="GO:0005829">
    <property type="term" value="C:cytosol"/>
    <property type="evidence" value="ECO:0007669"/>
    <property type="project" value="TreeGrafter"/>
</dbReference>
<accession>A0AA48M3U0</accession>